<evidence type="ECO:0000256" key="1">
    <source>
        <dbReference type="ARBA" id="ARBA00010617"/>
    </source>
</evidence>
<organism evidence="5 6">
    <name type="scientific">Phytophthora lilii</name>
    <dbReference type="NCBI Taxonomy" id="2077276"/>
    <lineage>
        <taxon>Eukaryota</taxon>
        <taxon>Sar</taxon>
        <taxon>Stramenopiles</taxon>
        <taxon>Oomycota</taxon>
        <taxon>Peronosporomycetes</taxon>
        <taxon>Peronosporales</taxon>
        <taxon>Peronosporaceae</taxon>
        <taxon>Phytophthora</taxon>
    </lineage>
</organism>
<comment type="caution">
    <text evidence="5">The sequence shown here is derived from an EMBL/GenBank/DDBJ whole genome shotgun (WGS) entry which is preliminary data.</text>
</comment>
<dbReference type="Proteomes" id="UP001165083">
    <property type="component" value="Unassembled WGS sequence"/>
</dbReference>
<proteinExistence type="inferred from homology"/>
<sequence length="315" mass="35506">MFKYAPKWYPRLFVTSSPSTSRLDETTAIRDSQGALRQGPQVCELLDDFIGENIVIINGDRWKFQRKALDNLFTARALRDHTTPIVQKCALALQRVFAKAAKTGEVIDVHHIMGRFTLETFAEIEFGSQLGLLEKGEDHEFETAIDDANHISLERFAVPMWVWKLKRWLNVGRLREGMAVISSFVINCISGAIERRKSDWKLQLAENRWGLWRKILCLFFWTVRARPFNISLACVLAGKDTTGDATSWLMHLVHENPRVENKLTNRALGEGAEAGCGRELRAFDGGAGCCDVLGGDNPRESETQATCTVRDAALH</sequence>
<dbReference type="GO" id="GO:0020037">
    <property type="term" value="F:heme binding"/>
    <property type="evidence" value="ECO:0007669"/>
    <property type="project" value="InterPro"/>
</dbReference>
<dbReference type="GO" id="GO:0004497">
    <property type="term" value="F:monooxygenase activity"/>
    <property type="evidence" value="ECO:0007669"/>
    <property type="project" value="InterPro"/>
</dbReference>
<accession>A0A9W6TT66</accession>
<dbReference type="GO" id="GO:0005506">
    <property type="term" value="F:iron ion binding"/>
    <property type="evidence" value="ECO:0007669"/>
    <property type="project" value="InterPro"/>
</dbReference>
<reference evidence="5" key="1">
    <citation type="submission" date="2023-04" db="EMBL/GenBank/DDBJ databases">
        <title>Phytophthora lilii NBRC 32176.</title>
        <authorList>
            <person name="Ichikawa N."/>
            <person name="Sato H."/>
            <person name="Tonouchi N."/>
        </authorList>
    </citation>
    <scope>NUCLEOTIDE SEQUENCE</scope>
    <source>
        <strain evidence="5">NBRC 32176</strain>
    </source>
</reference>
<dbReference type="SUPFAM" id="SSF48264">
    <property type="entry name" value="Cytochrome P450"/>
    <property type="match status" value="1"/>
</dbReference>
<evidence type="ECO:0000256" key="4">
    <source>
        <dbReference type="ARBA" id="ARBA00023004"/>
    </source>
</evidence>
<dbReference type="InterPro" id="IPR036396">
    <property type="entry name" value="Cyt_P450_sf"/>
</dbReference>
<dbReference type="Pfam" id="PF00067">
    <property type="entry name" value="p450"/>
    <property type="match status" value="1"/>
</dbReference>
<keyword evidence="6" id="KW-1185">Reference proteome</keyword>
<protein>
    <submittedName>
        <fullName evidence="5">Unnamed protein product</fullName>
    </submittedName>
</protein>
<keyword evidence="3" id="KW-0560">Oxidoreductase</keyword>
<keyword evidence="4" id="KW-0408">Iron</keyword>
<dbReference type="GO" id="GO:0016705">
    <property type="term" value="F:oxidoreductase activity, acting on paired donors, with incorporation or reduction of molecular oxygen"/>
    <property type="evidence" value="ECO:0007669"/>
    <property type="project" value="InterPro"/>
</dbReference>
<dbReference type="InterPro" id="IPR001128">
    <property type="entry name" value="Cyt_P450"/>
</dbReference>
<evidence type="ECO:0000256" key="3">
    <source>
        <dbReference type="ARBA" id="ARBA00023002"/>
    </source>
</evidence>
<keyword evidence="2" id="KW-0479">Metal-binding</keyword>
<name>A0A9W6TT66_9STRA</name>
<comment type="similarity">
    <text evidence="1">Belongs to the cytochrome P450 family.</text>
</comment>
<dbReference type="Gene3D" id="1.10.630.10">
    <property type="entry name" value="Cytochrome P450"/>
    <property type="match status" value="1"/>
</dbReference>
<evidence type="ECO:0000256" key="2">
    <source>
        <dbReference type="ARBA" id="ARBA00022723"/>
    </source>
</evidence>
<dbReference type="EMBL" id="BSXW01000327">
    <property type="protein sequence ID" value="GMF18817.1"/>
    <property type="molecule type" value="Genomic_DNA"/>
</dbReference>
<evidence type="ECO:0000313" key="5">
    <source>
        <dbReference type="EMBL" id="GMF18817.1"/>
    </source>
</evidence>
<gene>
    <name evidence="5" type="ORF">Plil01_000710100</name>
</gene>
<dbReference type="OrthoDB" id="1470350at2759"/>
<dbReference type="AlphaFoldDB" id="A0A9W6TT66"/>
<dbReference type="PANTHER" id="PTHR24296">
    <property type="entry name" value="CYTOCHROME P450"/>
    <property type="match status" value="1"/>
</dbReference>
<evidence type="ECO:0000313" key="6">
    <source>
        <dbReference type="Proteomes" id="UP001165083"/>
    </source>
</evidence>